<gene>
    <name evidence="4" type="ORF">SBA1_140073</name>
</gene>
<feature type="compositionally biased region" description="Low complexity" evidence="1">
    <location>
        <begin position="42"/>
        <end position="63"/>
    </location>
</feature>
<dbReference type="SMART" id="SM00327">
    <property type="entry name" value="VWA"/>
    <property type="match status" value="1"/>
</dbReference>
<dbReference type="NCBIfam" id="TIGR03436">
    <property type="entry name" value="acidobact_VWFA"/>
    <property type="match status" value="1"/>
</dbReference>
<feature type="compositionally biased region" description="Pro residues" evidence="1">
    <location>
        <begin position="32"/>
        <end position="41"/>
    </location>
</feature>
<proteinExistence type="predicted"/>
<dbReference type="EMBL" id="OMOD01000046">
    <property type="protein sequence ID" value="SPF35182.1"/>
    <property type="molecule type" value="Genomic_DNA"/>
</dbReference>
<evidence type="ECO:0000313" key="5">
    <source>
        <dbReference type="Proteomes" id="UP000238701"/>
    </source>
</evidence>
<dbReference type="InterPro" id="IPR036465">
    <property type="entry name" value="vWFA_dom_sf"/>
</dbReference>
<dbReference type="InterPro" id="IPR002035">
    <property type="entry name" value="VWF_A"/>
</dbReference>
<evidence type="ECO:0000256" key="2">
    <source>
        <dbReference type="SAM" id="SignalP"/>
    </source>
</evidence>
<dbReference type="InterPro" id="IPR017802">
    <property type="entry name" value="VWFA-rel_acidobac-type"/>
</dbReference>
<evidence type="ECO:0000256" key="1">
    <source>
        <dbReference type="SAM" id="MobiDB-lite"/>
    </source>
</evidence>
<dbReference type="CDD" id="cd00198">
    <property type="entry name" value="vWFA"/>
    <property type="match status" value="1"/>
</dbReference>
<evidence type="ECO:0000313" key="4">
    <source>
        <dbReference type="EMBL" id="SPF35182.1"/>
    </source>
</evidence>
<name>A0A2U3K689_9BACT</name>
<dbReference type="PROSITE" id="PS50234">
    <property type="entry name" value="VWFA"/>
    <property type="match status" value="1"/>
</dbReference>
<dbReference type="Proteomes" id="UP000238701">
    <property type="component" value="Unassembled WGS sequence"/>
</dbReference>
<organism evidence="4 5">
    <name type="scientific">Candidatus Sulfotelmatobacter kueseliae</name>
    <dbReference type="NCBI Taxonomy" id="2042962"/>
    <lineage>
        <taxon>Bacteria</taxon>
        <taxon>Pseudomonadati</taxon>
        <taxon>Acidobacteriota</taxon>
        <taxon>Terriglobia</taxon>
        <taxon>Terriglobales</taxon>
        <taxon>Candidatus Korobacteraceae</taxon>
        <taxon>Candidatus Sulfotelmatobacter</taxon>
    </lineage>
</organism>
<feature type="region of interest" description="Disordered" evidence="1">
    <location>
        <begin position="26"/>
        <end position="81"/>
    </location>
</feature>
<feature type="chain" id="PRO_5015551107" evidence="2">
    <location>
        <begin position="29"/>
        <end position="374"/>
    </location>
</feature>
<accession>A0A2U3K689</accession>
<dbReference type="Gene3D" id="3.40.50.410">
    <property type="entry name" value="von Willebrand factor, type A domain"/>
    <property type="match status" value="1"/>
</dbReference>
<dbReference type="SUPFAM" id="SSF53300">
    <property type="entry name" value="vWA-like"/>
    <property type="match status" value="1"/>
</dbReference>
<keyword evidence="2" id="KW-0732">Signal</keyword>
<feature type="signal peptide" evidence="2">
    <location>
        <begin position="1"/>
        <end position="28"/>
    </location>
</feature>
<feature type="domain" description="VWFA" evidence="3">
    <location>
        <begin position="141"/>
        <end position="318"/>
    </location>
</feature>
<reference evidence="5" key="1">
    <citation type="submission" date="2018-02" db="EMBL/GenBank/DDBJ databases">
        <authorList>
            <person name="Hausmann B."/>
        </authorList>
    </citation>
    <scope>NUCLEOTIDE SEQUENCE [LARGE SCALE GENOMIC DNA]</scope>
    <source>
        <strain evidence="5">Peat soil MAG SbA1</strain>
    </source>
</reference>
<dbReference type="OrthoDB" id="113098at2"/>
<sequence length="374" mass="40393">MKTLGTGALIRIAAFTVLALVASAAAQSAPAPSQPAAPAAPEPQAQTANPPAATTSSPATPAAQPAPAPEQPAQPAAANPSDDRVLTIKVPSNEVNVVFVVTDKHGRRITDLKQADFRVVDDNRPPDEIRSFNAETNLPLQVGLLIDASNSVRDRFKFEQESAVEFLNQTVRRSYDQAFVVGFDVTPEVTQDFTDDTEALAHGVHELRPGGGTALYDALYYACRDKLLKAPKATPVRRAIILLSDGEDNQSHVTREEAIEMAQRAESIVYTISTNVSGTKGPGDKILERIADATGGRAFFPFQIRDVSDAFAEIQDELRSQYAIAYKPADFRADGHYRTIEIVANNRKDLRVRSRRGYYAPAASASLPGTAVIR</sequence>
<dbReference type="AlphaFoldDB" id="A0A2U3K689"/>
<protein>
    <submittedName>
        <fullName evidence="4">von Willebrand factor, type A</fullName>
    </submittedName>
</protein>
<dbReference type="Pfam" id="PF13519">
    <property type="entry name" value="VWA_2"/>
    <property type="match status" value="1"/>
</dbReference>
<evidence type="ECO:0000259" key="3">
    <source>
        <dbReference type="PROSITE" id="PS50234"/>
    </source>
</evidence>